<protein>
    <recommendedName>
        <fullName evidence="1">NAD(P)-binding domain-containing protein</fullName>
    </recommendedName>
</protein>
<dbReference type="PATRIC" id="fig|1423757.3.peg.1014"/>
<dbReference type="RefSeq" id="WP_003633580.1">
    <property type="nucleotide sequence ID" value="NZ_AZDF01000021.1"/>
</dbReference>
<dbReference type="InterPro" id="IPR036291">
    <property type="entry name" value="NAD(P)-bd_dom_sf"/>
</dbReference>
<organism evidence="2 3">
    <name type="scientific">Lentilactobacillus hilgardii (strain ATCC 8290 / DSM 20176 / CCUG 30140 / JCM 1155 / KCTC 3500 / NBRC 15886 / NCIMB 8040 / NRRL B-1843 / 9)</name>
    <dbReference type="NCBI Taxonomy" id="1423757"/>
    <lineage>
        <taxon>Bacteria</taxon>
        <taxon>Bacillati</taxon>
        <taxon>Bacillota</taxon>
        <taxon>Bacilli</taxon>
        <taxon>Lactobacillales</taxon>
        <taxon>Lactobacillaceae</taxon>
        <taxon>Lentilactobacillus</taxon>
    </lineage>
</organism>
<dbReference type="Pfam" id="PF13460">
    <property type="entry name" value="NAD_binding_10"/>
    <property type="match status" value="1"/>
</dbReference>
<dbReference type="InterPro" id="IPR016040">
    <property type="entry name" value="NAD(P)-bd_dom"/>
</dbReference>
<comment type="caution">
    <text evidence="2">The sequence shown here is derived from an EMBL/GenBank/DDBJ whole genome shotgun (WGS) entry which is preliminary data.</text>
</comment>
<proteinExistence type="predicted"/>
<dbReference type="SUPFAM" id="SSF51735">
    <property type="entry name" value="NAD(P)-binding Rossmann-fold domains"/>
    <property type="match status" value="1"/>
</dbReference>
<name>C0XHV6_LENH9</name>
<feature type="domain" description="NAD(P)-binding" evidence="1">
    <location>
        <begin position="28"/>
        <end position="170"/>
    </location>
</feature>
<gene>
    <name evidence="2" type="ORF">HMPREF0519_0817</name>
</gene>
<evidence type="ECO:0000313" key="3">
    <source>
        <dbReference type="Proteomes" id="UP000003752"/>
    </source>
</evidence>
<reference evidence="2 3" key="1">
    <citation type="submission" date="2009-01" db="EMBL/GenBank/DDBJ databases">
        <authorList>
            <person name="Qin X."/>
            <person name="Bachman B."/>
            <person name="Battles P."/>
            <person name="Bell A."/>
            <person name="Bess C."/>
            <person name="Bickham C."/>
            <person name="Chaboub L."/>
            <person name="Chen D."/>
            <person name="Coyle M."/>
            <person name="Deiros D.R."/>
            <person name="Dinh H."/>
            <person name="Forbes L."/>
            <person name="Fowler G."/>
            <person name="Francisco L."/>
            <person name="Fu Q."/>
            <person name="Gubbala S."/>
            <person name="Hale W."/>
            <person name="Han Y."/>
            <person name="Hemphill L."/>
            <person name="Highlander S.K."/>
            <person name="Hirani K."/>
            <person name="Hogues M."/>
            <person name="Jackson L."/>
            <person name="Jakkamsetti A."/>
            <person name="Javaid M."/>
            <person name="Jiang H."/>
            <person name="Korchina V."/>
            <person name="Kovar C."/>
            <person name="Lara F."/>
            <person name="Lee S."/>
            <person name="Mata R."/>
            <person name="Mathew T."/>
            <person name="Moen C."/>
            <person name="Morales K."/>
            <person name="Munidasa M."/>
            <person name="Nazareth L."/>
            <person name="Ngo R."/>
            <person name="Nguyen L."/>
            <person name="Okwuonu G."/>
            <person name="Ongeri F."/>
            <person name="Patil S."/>
            <person name="Petrosino J."/>
            <person name="Pham C."/>
            <person name="Pham P."/>
            <person name="Pu L.-L."/>
            <person name="Puazo M."/>
            <person name="Raj R."/>
            <person name="Reid J."/>
            <person name="Rouhana J."/>
            <person name="Saada N."/>
            <person name="Shang Y."/>
            <person name="Simmons D."/>
            <person name="Thornton R."/>
            <person name="Warren J."/>
            <person name="Weissenberger G."/>
            <person name="Zhang J."/>
            <person name="Zhang L."/>
            <person name="Zhou C."/>
            <person name="Zhu D."/>
            <person name="Muzny D."/>
            <person name="Worley K."/>
            <person name="Gibbs R."/>
        </authorList>
    </citation>
    <scope>NUCLEOTIDE SEQUENCE [LARGE SCALE GENOMIC DNA]</scope>
    <source>
        <strain evidence="3">ATCC 8290 / DSM 20176 / CCUG 30140 / JCM 1155 / KCTC 3500 / NBRC 15886 / NCIMB 8040 / NRRL B-1843 / 9</strain>
    </source>
</reference>
<dbReference type="Proteomes" id="UP000003752">
    <property type="component" value="Unassembled WGS sequence"/>
</dbReference>
<dbReference type="HOGENOM" id="CLU_125924_0_0_9"/>
<evidence type="ECO:0000313" key="2">
    <source>
        <dbReference type="EMBL" id="EEI25024.1"/>
    </source>
</evidence>
<dbReference type="EMBL" id="ACGP01000104">
    <property type="protein sequence ID" value="EEI25024.1"/>
    <property type="molecule type" value="Genomic_DNA"/>
</dbReference>
<evidence type="ECO:0000259" key="1">
    <source>
        <dbReference type="Pfam" id="PF13460"/>
    </source>
</evidence>
<dbReference type="SMR" id="C0XHV6"/>
<keyword evidence="3" id="KW-1185">Reference proteome</keyword>
<accession>C0XHV6</accession>
<sequence length="188" mass="21156">MKKLLILNQHSPVVSELLPLLDESDEISYRIFQGDIQSAGDYVTALSDVDWLLSALGPEDVDLDFEELFDAIDQAAPKIQHFVMLSYAGIDDELKSPMVFPEVKNRQEFIKQQRYAIKIVDESEIPYSIIRMSSLTDGKRSDYQLFNEGNKMSVGSVSAKNVADLIFNAFVNQKFINHSVGIMDSGND</sequence>
<dbReference type="AlphaFoldDB" id="C0XHV6"/>
<dbReference type="Gene3D" id="3.40.50.720">
    <property type="entry name" value="NAD(P)-binding Rossmann-like Domain"/>
    <property type="match status" value="1"/>
</dbReference>